<evidence type="ECO:0000313" key="8">
    <source>
        <dbReference type="Proteomes" id="UP000064525"/>
    </source>
</evidence>
<feature type="transmembrane region" description="Helical" evidence="6">
    <location>
        <begin position="86"/>
        <end position="107"/>
    </location>
</feature>
<reference evidence="8" key="1">
    <citation type="submission" date="2015-11" db="EMBL/GenBank/DDBJ databases">
        <authorList>
            <person name="Anvar S.Y."/>
        </authorList>
    </citation>
    <scope>NUCLEOTIDE SEQUENCE [LARGE SCALE GENOMIC DNA]</scope>
</reference>
<dbReference type="Proteomes" id="UP000064525">
    <property type="component" value="Chromosome I"/>
</dbReference>
<feature type="transmembrane region" description="Helical" evidence="6">
    <location>
        <begin position="128"/>
        <end position="147"/>
    </location>
</feature>
<comment type="similarity">
    <text evidence="2">Belongs to the TerC family.</text>
</comment>
<evidence type="ECO:0000256" key="3">
    <source>
        <dbReference type="ARBA" id="ARBA00022692"/>
    </source>
</evidence>
<dbReference type="PATRIC" id="fig|76936.10.peg.767"/>
<name>A0A0S4PVA6_9HELI</name>
<evidence type="ECO:0000313" key="7">
    <source>
        <dbReference type="EMBL" id="CUU39670.1"/>
    </source>
</evidence>
<dbReference type="GO" id="GO:0016020">
    <property type="term" value="C:membrane"/>
    <property type="evidence" value="ECO:0007669"/>
    <property type="project" value="UniProtKB-SubCell"/>
</dbReference>
<gene>
    <name evidence="7" type="ORF">BN2458_PEG0784</name>
</gene>
<organism evidence="7 8">
    <name type="scientific">Helicobacter typhlonius</name>
    <dbReference type="NCBI Taxonomy" id="76936"/>
    <lineage>
        <taxon>Bacteria</taxon>
        <taxon>Pseudomonadati</taxon>
        <taxon>Campylobacterota</taxon>
        <taxon>Epsilonproteobacteria</taxon>
        <taxon>Campylobacterales</taxon>
        <taxon>Helicobacteraceae</taxon>
        <taxon>Helicobacter</taxon>
    </lineage>
</organism>
<protein>
    <submittedName>
        <fullName evidence="7">Integral membrane protein TerC</fullName>
    </submittedName>
</protein>
<dbReference type="AlphaFoldDB" id="A0A0S4PVA6"/>
<feature type="transmembrane region" description="Helical" evidence="6">
    <location>
        <begin position="53"/>
        <end position="74"/>
    </location>
</feature>
<dbReference type="KEGG" id="hty:BN2458_PEG0784"/>
<feature type="transmembrane region" description="Helical" evidence="6">
    <location>
        <begin position="219"/>
        <end position="237"/>
    </location>
</feature>
<comment type="subcellular location">
    <subcellularLocation>
        <location evidence="1">Membrane</location>
        <topology evidence="1">Multi-pass membrane protein</topology>
    </subcellularLocation>
</comment>
<dbReference type="EMBL" id="LN907858">
    <property type="protein sequence ID" value="CUU39670.1"/>
    <property type="molecule type" value="Genomic_DNA"/>
</dbReference>
<keyword evidence="3 6" id="KW-0812">Transmembrane</keyword>
<feature type="transmembrane region" description="Helical" evidence="6">
    <location>
        <begin position="12"/>
        <end position="41"/>
    </location>
</feature>
<keyword evidence="4 6" id="KW-1133">Transmembrane helix</keyword>
<evidence type="ECO:0000256" key="5">
    <source>
        <dbReference type="ARBA" id="ARBA00023136"/>
    </source>
</evidence>
<dbReference type="PANTHER" id="PTHR30238:SF4">
    <property type="entry name" value="SLL1022 PROTEIN"/>
    <property type="match status" value="1"/>
</dbReference>
<evidence type="ECO:0000256" key="6">
    <source>
        <dbReference type="SAM" id="Phobius"/>
    </source>
</evidence>
<dbReference type="Pfam" id="PF03741">
    <property type="entry name" value="TerC"/>
    <property type="match status" value="1"/>
</dbReference>
<dbReference type="PANTHER" id="PTHR30238">
    <property type="entry name" value="MEMBRANE BOUND PREDICTED REDOX MODULATOR"/>
    <property type="match status" value="1"/>
</dbReference>
<dbReference type="InterPro" id="IPR005496">
    <property type="entry name" value="Integral_membrane_TerC"/>
</dbReference>
<feature type="transmembrane region" description="Helical" evidence="6">
    <location>
        <begin position="159"/>
        <end position="181"/>
    </location>
</feature>
<keyword evidence="5 6" id="KW-0472">Membrane</keyword>
<feature type="transmembrane region" description="Helical" evidence="6">
    <location>
        <begin position="193"/>
        <end position="213"/>
    </location>
</feature>
<proteinExistence type="inferred from homology"/>
<sequence length="244" mass="27257">MFFSMFGWVSDVNAWIALGTLVFLEIVLGIDNLIFLAIVIARLPESQRERARIFGISLAMLSRIALLVGLFWVMKLNNTLFHIGDFAVSGRDIVLFLGGVFLIYKATSEIHQMSEQDSKEDENMQTRHISFGFAIVQIMVLDIIFSLDSVVTAVGMVDILPVMILAIVISVCVMLFASKGISHFIESYPSIKTLALSFLILVGVTLVADSAHFHIPRGYIYFAIIFSLSVELINIYIRGRNSEK</sequence>
<accession>A0A0S4PVA6</accession>
<evidence type="ECO:0000256" key="1">
    <source>
        <dbReference type="ARBA" id="ARBA00004141"/>
    </source>
</evidence>
<evidence type="ECO:0000256" key="2">
    <source>
        <dbReference type="ARBA" id="ARBA00007511"/>
    </source>
</evidence>
<evidence type="ECO:0000256" key="4">
    <source>
        <dbReference type="ARBA" id="ARBA00022989"/>
    </source>
</evidence>